<feature type="region of interest" description="Disordered" evidence="3">
    <location>
        <begin position="1"/>
        <end position="103"/>
    </location>
</feature>
<feature type="compositionally biased region" description="Low complexity" evidence="3">
    <location>
        <begin position="167"/>
        <end position="180"/>
    </location>
</feature>
<accession>A0A4U1FB78</accession>
<comment type="caution">
    <text evidence="4">The sequence shown here is derived from an EMBL/GenBank/DDBJ whole genome shotgun (WGS) entry which is preliminary data.</text>
</comment>
<dbReference type="GO" id="GO:0005737">
    <property type="term" value="C:cytoplasm"/>
    <property type="evidence" value="ECO:0007669"/>
    <property type="project" value="TreeGrafter"/>
</dbReference>
<name>A0A4U1FB78_MONMO</name>
<feature type="compositionally biased region" description="Basic and acidic residues" evidence="3">
    <location>
        <begin position="780"/>
        <end position="790"/>
    </location>
</feature>
<dbReference type="PANTHER" id="PTHR48051:SF35">
    <property type="entry name" value="LEUCINE-RICH REPEAT-CONTAINING PROTEIN 27"/>
    <property type="match status" value="1"/>
</dbReference>
<feature type="compositionally biased region" description="Basic and acidic residues" evidence="3">
    <location>
        <begin position="1"/>
        <end position="18"/>
    </location>
</feature>
<keyword evidence="1" id="KW-0433">Leucine-rich repeat</keyword>
<feature type="region of interest" description="Disordered" evidence="3">
    <location>
        <begin position="705"/>
        <end position="724"/>
    </location>
</feature>
<dbReference type="InterPro" id="IPR001611">
    <property type="entry name" value="Leu-rich_rpt"/>
</dbReference>
<sequence length="867" mass="96098">EADAKHDEAAAETGEKEGAPLAFVNKEPDSERARTRTRTHGRARGHGDAGHTRLRSRGSRSDSGQISEAVTGGFLLLPGDGRPSDDCNRDSHPATPKKTGARSRITTLRASAHMSPSSGTLHLCVCHRLPGRGGRGRRASAAALRLRADRWSLDECRVRRRTRRPARPATARLPRGLAPAGLRKAGRLHSDRTREDEQWSPEDCFLLADGWREAAPARLPVGLLIPESGAGQARSKPASASREAHEGVKGVILSSSILDLSQSGLHHLGEIFKVLNLRWKCFEDVACFKFSSLTKTFFFSPQNALCTIPKSFFQWLPNLTWLDLRSNRITALPSGIGCHKHLKTLLLERNPIKMLPVELVYKQCKRGALYLLLKEDQHQAFVDPAGSRFARVSGVDVQSTKMAFYSLSISPVKKMSVSEVPPPLLDLSEERVPNKETIHSQEAKGTMLTEKAGFFPPVEKLDLRECRRSAEPPEDWPSEEEIRRFWKLRQEIVENQQAEVLERQRLPAELPPALTAVLSDKEKQRPRPRPVFRTRTPSFKSVLPELAPWQQTQGRTSLPEESISPDGAAQETVLRARVLMGQRGGPDTRRAFQVGFHVLQGEAGCDCVAWAPGAMVVAGHAPECPSAGVQAAGREWALTVRPDGPLPRIQAGPAAARLWKLSTASPPPLAKHLCLRGSAAPAATVHTLWLGDRRALQEWRVLAQEDAEEEGGGQPPPDPTEEPAAVYSRIPETLSLRFQVASKIPFATDLIGNEKIPMHSPGKLKQSKEKSLQASQEMSAFREENLEEKRKQHSQQLQGRRSRFRGSAPLEEVGRATQDLEIARRLQDEVMKLELRSTLHRSHQCTALTEAFRSARLCCSLRIYFLT</sequence>
<dbReference type="InterPro" id="IPR003591">
    <property type="entry name" value="Leu-rich_rpt_typical-subtyp"/>
</dbReference>
<feature type="non-terminal residue" evidence="4">
    <location>
        <position position="1"/>
    </location>
</feature>
<protein>
    <recommendedName>
        <fullName evidence="6">Leucine rich repeat containing 27</fullName>
    </recommendedName>
</protein>
<dbReference type="PROSITE" id="PS51450">
    <property type="entry name" value="LRR"/>
    <property type="match status" value="1"/>
</dbReference>
<evidence type="ECO:0000313" key="4">
    <source>
        <dbReference type="EMBL" id="TKC46891.1"/>
    </source>
</evidence>
<dbReference type="Pfam" id="PF13855">
    <property type="entry name" value="LRR_8"/>
    <property type="match status" value="1"/>
</dbReference>
<organism evidence="4 5">
    <name type="scientific">Monodon monoceros</name>
    <name type="common">Narwhal</name>
    <name type="synonym">Ceratodon monodon</name>
    <dbReference type="NCBI Taxonomy" id="40151"/>
    <lineage>
        <taxon>Eukaryota</taxon>
        <taxon>Metazoa</taxon>
        <taxon>Chordata</taxon>
        <taxon>Craniata</taxon>
        <taxon>Vertebrata</taxon>
        <taxon>Euteleostomi</taxon>
        <taxon>Mammalia</taxon>
        <taxon>Eutheria</taxon>
        <taxon>Laurasiatheria</taxon>
        <taxon>Artiodactyla</taxon>
        <taxon>Whippomorpha</taxon>
        <taxon>Cetacea</taxon>
        <taxon>Odontoceti</taxon>
        <taxon>Monodontidae</taxon>
        <taxon>Monodon</taxon>
    </lineage>
</organism>
<dbReference type="SMART" id="SM00369">
    <property type="entry name" value="LRR_TYP"/>
    <property type="match status" value="2"/>
</dbReference>
<proteinExistence type="predicted"/>
<dbReference type="SUPFAM" id="SSF52058">
    <property type="entry name" value="L domain-like"/>
    <property type="match status" value="1"/>
</dbReference>
<feature type="region of interest" description="Disordered" evidence="3">
    <location>
        <begin position="754"/>
        <end position="808"/>
    </location>
</feature>
<evidence type="ECO:0000256" key="3">
    <source>
        <dbReference type="SAM" id="MobiDB-lite"/>
    </source>
</evidence>
<gene>
    <name evidence="4" type="ORF">EI555_006761</name>
</gene>
<dbReference type="AlphaFoldDB" id="A0A4U1FB78"/>
<evidence type="ECO:0000256" key="2">
    <source>
        <dbReference type="ARBA" id="ARBA00022737"/>
    </source>
</evidence>
<evidence type="ECO:0000313" key="5">
    <source>
        <dbReference type="Proteomes" id="UP000308365"/>
    </source>
</evidence>
<dbReference type="InterPro" id="IPR032675">
    <property type="entry name" value="LRR_dom_sf"/>
</dbReference>
<dbReference type="PANTHER" id="PTHR48051">
    <property type="match status" value="1"/>
</dbReference>
<reference evidence="5" key="1">
    <citation type="journal article" date="2019" name="IScience">
        <title>Narwhal Genome Reveals Long-Term Low Genetic Diversity despite Current Large Abundance Size.</title>
        <authorList>
            <person name="Westbury M.V."/>
            <person name="Petersen B."/>
            <person name="Garde E."/>
            <person name="Heide-Jorgensen M.P."/>
            <person name="Lorenzen E.D."/>
        </authorList>
    </citation>
    <scope>NUCLEOTIDE SEQUENCE [LARGE SCALE GENOMIC DNA]</scope>
</reference>
<evidence type="ECO:0000256" key="1">
    <source>
        <dbReference type="ARBA" id="ARBA00022614"/>
    </source>
</evidence>
<feature type="region of interest" description="Disordered" evidence="3">
    <location>
        <begin position="162"/>
        <end position="195"/>
    </location>
</feature>
<feature type="compositionally biased region" description="Basic and acidic residues" evidence="3">
    <location>
        <begin position="82"/>
        <end position="92"/>
    </location>
</feature>
<feature type="compositionally biased region" description="Basic residues" evidence="3">
    <location>
        <begin position="35"/>
        <end position="44"/>
    </location>
</feature>
<dbReference type="Gene3D" id="3.80.10.10">
    <property type="entry name" value="Ribonuclease Inhibitor"/>
    <property type="match status" value="1"/>
</dbReference>
<evidence type="ECO:0008006" key="6">
    <source>
        <dbReference type="Google" id="ProtNLM"/>
    </source>
</evidence>
<dbReference type="EMBL" id="RWIC01000238">
    <property type="protein sequence ID" value="TKC46891.1"/>
    <property type="molecule type" value="Genomic_DNA"/>
</dbReference>
<dbReference type="Proteomes" id="UP000308365">
    <property type="component" value="Unassembled WGS sequence"/>
</dbReference>
<dbReference type="InterPro" id="IPR050216">
    <property type="entry name" value="LRR_domain-containing"/>
</dbReference>
<keyword evidence="2" id="KW-0677">Repeat</keyword>